<evidence type="ECO:0000313" key="2">
    <source>
        <dbReference type="Proteomes" id="UP000789405"/>
    </source>
</evidence>
<dbReference type="Proteomes" id="UP000789405">
    <property type="component" value="Unassembled WGS sequence"/>
</dbReference>
<accession>A0A9N9I6A8</accession>
<protein>
    <submittedName>
        <fullName evidence="1">6724_t:CDS:1</fullName>
    </submittedName>
</protein>
<feature type="non-terminal residue" evidence="1">
    <location>
        <position position="70"/>
    </location>
</feature>
<keyword evidence="2" id="KW-1185">Reference proteome</keyword>
<organism evidence="1 2">
    <name type="scientific">Dentiscutata erythropus</name>
    <dbReference type="NCBI Taxonomy" id="1348616"/>
    <lineage>
        <taxon>Eukaryota</taxon>
        <taxon>Fungi</taxon>
        <taxon>Fungi incertae sedis</taxon>
        <taxon>Mucoromycota</taxon>
        <taxon>Glomeromycotina</taxon>
        <taxon>Glomeromycetes</taxon>
        <taxon>Diversisporales</taxon>
        <taxon>Gigasporaceae</taxon>
        <taxon>Dentiscutata</taxon>
    </lineage>
</organism>
<gene>
    <name evidence="1" type="ORF">DERYTH_LOCUS14339</name>
</gene>
<dbReference type="EMBL" id="CAJVPY010010736">
    <property type="protein sequence ID" value="CAG8721285.1"/>
    <property type="molecule type" value="Genomic_DNA"/>
</dbReference>
<name>A0A9N9I6A8_9GLOM</name>
<proteinExistence type="predicted"/>
<comment type="caution">
    <text evidence="1">The sequence shown here is derived from an EMBL/GenBank/DDBJ whole genome shotgun (WGS) entry which is preliminary data.</text>
</comment>
<dbReference type="AlphaFoldDB" id="A0A9N9I6A8"/>
<evidence type="ECO:0000313" key="1">
    <source>
        <dbReference type="EMBL" id="CAG8721285.1"/>
    </source>
</evidence>
<sequence length="70" mass="8079">MINLNTTEIRENSVSIREPEAKTTKTFKYKVKKTNLVQNNRNFTTKKISATNKINEDDKVAKVKKKAPIQ</sequence>
<reference evidence="1" key="1">
    <citation type="submission" date="2021-06" db="EMBL/GenBank/DDBJ databases">
        <authorList>
            <person name="Kallberg Y."/>
            <person name="Tangrot J."/>
            <person name="Rosling A."/>
        </authorList>
    </citation>
    <scope>NUCLEOTIDE SEQUENCE</scope>
    <source>
        <strain evidence="1">MA453B</strain>
    </source>
</reference>